<reference evidence="5 6" key="1">
    <citation type="journal article" date="2015" name="Antonie Van Leeuwenhoek">
        <title>Lampropedia puyangensis sp. nov., isolated from symptomatic bark of Populus ? euramericana canker and emended description of Lampropedia hyalina (Ehrenberg 1832) Lee et al. 2004.</title>
        <authorList>
            <person name="Li Y."/>
            <person name="Wang T."/>
            <person name="Piao C.G."/>
            <person name="Wang L.F."/>
            <person name="Tian G.Z."/>
            <person name="Zhu T.H."/>
            <person name="Guo M.W."/>
        </authorList>
    </citation>
    <scope>NUCLEOTIDE SEQUENCE [LARGE SCALE GENOMIC DNA]</scope>
    <source>
        <strain evidence="5 6">2-bin</strain>
    </source>
</reference>
<dbReference type="Pfam" id="PF12833">
    <property type="entry name" value="HTH_18"/>
    <property type="match status" value="1"/>
</dbReference>
<gene>
    <name evidence="5" type="ORF">E9531_13715</name>
</gene>
<dbReference type="GO" id="GO:0000976">
    <property type="term" value="F:transcription cis-regulatory region binding"/>
    <property type="evidence" value="ECO:0007669"/>
    <property type="project" value="TreeGrafter"/>
</dbReference>
<dbReference type="SMART" id="SM00342">
    <property type="entry name" value="HTH_ARAC"/>
    <property type="match status" value="1"/>
</dbReference>
<evidence type="ECO:0000256" key="2">
    <source>
        <dbReference type="ARBA" id="ARBA00023125"/>
    </source>
</evidence>
<protein>
    <submittedName>
        <fullName evidence="5">AraC family transcriptional regulator</fullName>
    </submittedName>
</protein>
<sequence>MPMDREPARATPVAFLHTVLQCYEQYGKDPEKALEYAQITPSDRANPQGLMTALQMERLSVFAMQELDDEALGWLSRPMRWGSYGFLARATLSAPNLRIALRRWCRHHGLLTDDLHLQLDERAGLAQVTVHERQLACADRRRLGLMTLLRNIHGFSCWLLDSQIRLTQVDLPFEAPDYAAQVAVMFPARICYQAERASLQFDVNYLDMPVRRDEAALNLMLQRALLVVVKPYRRDRLMQQRVRQLLANAKPGQTYTAESLAQALHVSVRSLHRFLQEDGMSLQKIKDEVHCEKAMQLLLRTSYPVKKVAASVGFDNAKSFTRAFTRWVGVSPSLYRQSGGKCGVNMG</sequence>
<dbReference type="PRINTS" id="PR00032">
    <property type="entry name" value="HTHARAC"/>
</dbReference>
<dbReference type="Proteomes" id="UP000308917">
    <property type="component" value="Unassembled WGS sequence"/>
</dbReference>
<keyword evidence="1" id="KW-0805">Transcription regulation</keyword>
<evidence type="ECO:0000256" key="1">
    <source>
        <dbReference type="ARBA" id="ARBA00023015"/>
    </source>
</evidence>
<comment type="caution">
    <text evidence="5">The sequence shown here is derived from an EMBL/GenBank/DDBJ whole genome shotgun (WGS) entry which is preliminary data.</text>
</comment>
<dbReference type="InterPro" id="IPR020449">
    <property type="entry name" value="Tscrpt_reg_AraC-type_HTH"/>
</dbReference>
<keyword evidence="3" id="KW-0804">Transcription</keyword>
<name>A0A4S8EW58_9BURK</name>
<evidence type="ECO:0000259" key="4">
    <source>
        <dbReference type="PROSITE" id="PS01124"/>
    </source>
</evidence>
<dbReference type="AlphaFoldDB" id="A0A4S8EW58"/>
<dbReference type="InterPro" id="IPR009057">
    <property type="entry name" value="Homeodomain-like_sf"/>
</dbReference>
<feature type="domain" description="HTH araC/xylS-type" evidence="4">
    <location>
        <begin position="240"/>
        <end position="338"/>
    </location>
</feature>
<evidence type="ECO:0000313" key="5">
    <source>
        <dbReference type="EMBL" id="THT98756.1"/>
    </source>
</evidence>
<dbReference type="SUPFAM" id="SSF46689">
    <property type="entry name" value="Homeodomain-like"/>
    <property type="match status" value="1"/>
</dbReference>
<dbReference type="InterPro" id="IPR018060">
    <property type="entry name" value="HTH_AraC"/>
</dbReference>
<dbReference type="InterPro" id="IPR032687">
    <property type="entry name" value="AraC-type_N"/>
</dbReference>
<accession>A0A4S8EW58</accession>
<dbReference type="GO" id="GO:0003700">
    <property type="term" value="F:DNA-binding transcription factor activity"/>
    <property type="evidence" value="ECO:0007669"/>
    <property type="project" value="InterPro"/>
</dbReference>
<evidence type="ECO:0000256" key="3">
    <source>
        <dbReference type="ARBA" id="ARBA00023163"/>
    </source>
</evidence>
<dbReference type="Gene3D" id="1.10.10.60">
    <property type="entry name" value="Homeodomain-like"/>
    <property type="match status" value="1"/>
</dbReference>
<evidence type="ECO:0000313" key="6">
    <source>
        <dbReference type="Proteomes" id="UP000308917"/>
    </source>
</evidence>
<dbReference type="PANTHER" id="PTHR47894">
    <property type="entry name" value="HTH-TYPE TRANSCRIPTIONAL REGULATOR GADX"/>
    <property type="match status" value="1"/>
</dbReference>
<organism evidence="5 6">
    <name type="scientific">Lampropedia puyangensis</name>
    <dbReference type="NCBI Taxonomy" id="1330072"/>
    <lineage>
        <taxon>Bacteria</taxon>
        <taxon>Pseudomonadati</taxon>
        <taxon>Pseudomonadota</taxon>
        <taxon>Betaproteobacteria</taxon>
        <taxon>Burkholderiales</taxon>
        <taxon>Comamonadaceae</taxon>
        <taxon>Lampropedia</taxon>
    </lineage>
</organism>
<proteinExistence type="predicted"/>
<dbReference type="OrthoDB" id="6506763at2"/>
<dbReference type="PANTHER" id="PTHR47894:SF1">
    <property type="entry name" value="HTH-TYPE TRANSCRIPTIONAL REGULATOR VQSM"/>
    <property type="match status" value="1"/>
</dbReference>
<dbReference type="PROSITE" id="PS01124">
    <property type="entry name" value="HTH_ARAC_FAMILY_2"/>
    <property type="match status" value="1"/>
</dbReference>
<dbReference type="Pfam" id="PF12625">
    <property type="entry name" value="Arabinose_bd"/>
    <property type="match status" value="1"/>
</dbReference>
<keyword evidence="6" id="KW-1185">Reference proteome</keyword>
<dbReference type="EMBL" id="STFG01000018">
    <property type="protein sequence ID" value="THT98756.1"/>
    <property type="molecule type" value="Genomic_DNA"/>
</dbReference>
<dbReference type="GO" id="GO:0005829">
    <property type="term" value="C:cytosol"/>
    <property type="evidence" value="ECO:0007669"/>
    <property type="project" value="TreeGrafter"/>
</dbReference>
<keyword evidence="2" id="KW-0238">DNA-binding</keyword>